<sequence>MHLFEPGQPWSPRLPKNYNFLRGYMSIAEGAKIIRRRFKL</sequence>
<gene>
    <name evidence="1" type="ORF">YC6258_02975</name>
</gene>
<dbReference type="AlphaFoldDB" id="A0A0C5VNN7"/>
<proteinExistence type="predicted"/>
<evidence type="ECO:0000313" key="1">
    <source>
        <dbReference type="EMBL" id="AJQ95013.1"/>
    </source>
</evidence>
<dbReference type="KEGG" id="gsn:YC6258_02975"/>
<dbReference type="EMBL" id="CP007142">
    <property type="protein sequence ID" value="AJQ95013.1"/>
    <property type="molecule type" value="Genomic_DNA"/>
</dbReference>
<keyword evidence="2" id="KW-1185">Reference proteome</keyword>
<dbReference type="Proteomes" id="UP000032266">
    <property type="component" value="Chromosome"/>
</dbReference>
<name>A0A0C5VNN7_9GAMM</name>
<organism evidence="1 2">
    <name type="scientific">Gynuella sunshinyii YC6258</name>
    <dbReference type="NCBI Taxonomy" id="1445510"/>
    <lineage>
        <taxon>Bacteria</taxon>
        <taxon>Pseudomonadati</taxon>
        <taxon>Pseudomonadota</taxon>
        <taxon>Gammaproteobacteria</taxon>
        <taxon>Oceanospirillales</taxon>
        <taxon>Saccharospirillaceae</taxon>
        <taxon>Gynuella</taxon>
    </lineage>
</organism>
<protein>
    <submittedName>
        <fullName evidence="1">Uncharacterized protein</fullName>
    </submittedName>
</protein>
<accession>A0A0C5VNN7</accession>
<evidence type="ECO:0000313" key="2">
    <source>
        <dbReference type="Proteomes" id="UP000032266"/>
    </source>
</evidence>
<reference evidence="1 2" key="1">
    <citation type="submission" date="2014-01" db="EMBL/GenBank/DDBJ databases">
        <title>Full genme sequencing of cellulolytic bacterium Gynuella sunshinyii YC6258T gen. nov., sp. nov.</title>
        <authorList>
            <person name="Khan H."/>
            <person name="Chung E.J."/>
            <person name="Chung Y.R."/>
        </authorList>
    </citation>
    <scope>NUCLEOTIDE SEQUENCE [LARGE SCALE GENOMIC DNA]</scope>
    <source>
        <strain evidence="1 2">YC6258</strain>
    </source>
</reference>
<dbReference type="HOGENOM" id="CLU_3290394_0_0_6"/>